<evidence type="ECO:0000313" key="4">
    <source>
        <dbReference type="EMBL" id="KJA29546.1"/>
    </source>
</evidence>
<dbReference type="AlphaFoldDB" id="A0A0D2PMN2"/>
<reference evidence="5" key="1">
    <citation type="submission" date="2014-04" db="EMBL/GenBank/DDBJ databases">
        <title>Evolutionary Origins and Diversification of the Mycorrhizal Mutualists.</title>
        <authorList>
            <consortium name="DOE Joint Genome Institute"/>
            <consortium name="Mycorrhizal Genomics Consortium"/>
            <person name="Kohler A."/>
            <person name="Kuo A."/>
            <person name="Nagy L.G."/>
            <person name="Floudas D."/>
            <person name="Copeland A."/>
            <person name="Barry K.W."/>
            <person name="Cichocki N."/>
            <person name="Veneault-Fourrey C."/>
            <person name="LaButti K."/>
            <person name="Lindquist E.A."/>
            <person name="Lipzen A."/>
            <person name="Lundell T."/>
            <person name="Morin E."/>
            <person name="Murat C."/>
            <person name="Riley R."/>
            <person name="Ohm R."/>
            <person name="Sun H."/>
            <person name="Tunlid A."/>
            <person name="Henrissat B."/>
            <person name="Grigoriev I.V."/>
            <person name="Hibbett D.S."/>
            <person name="Martin F."/>
        </authorList>
    </citation>
    <scope>NUCLEOTIDE SEQUENCE [LARGE SCALE GENOMIC DNA]</scope>
    <source>
        <strain evidence="5">FD-334 SS-4</strain>
    </source>
</reference>
<evidence type="ECO:0000313" key="5">
    <source>
        <dbReference type="Proteomes" id="UP000054270"/>
    </source>
</evidence>
<keyword evidence="5" id="KW-1185">Reference proteome</keyword>
<dbReference type="InterPro" id="IPR056884">
    <property type="entry name" value="NPHP3-like_N"/>
</dbReference>
<proteinExistence type="predicted"/>
<dbReference type="SUPFAM" id="SSF52540">
    <property type="entry name" value="P-loop containing nucleoside triphosphate hydrolases"/>
    <property type="match status" value="1"/>
</dbReference>
<dbReference type="PANTHER" id="PTHR10039">
    <property type="entry name" value="AMELOGENIN"/>
    <property type="match status" value="1"/>
</dbReference>
<feature type="region of interest" description="Disordered" evidence="2">
    <location>
        <begin position="1"/>
        <end position="32"/>
    </location>
</feature>
<dbReference type="Proteomes" id="UP000054270">
    <property type="component" value="Unassembled WGS sequence"/>
</dbReference>
<name>A0A0D2PMN2_HYPSF</name>
<dbReference type="OrthoDB" id="3027122at2759"/>
<evidence type="ECO:0000259" key="3">
    <source>
        <dbReference type="Pfam" id="PF24883"/>
    </source>
</evidence>
<sequence length="650" mass="73785">MRRKANAAFDHDQLQTTAPWQTGQRSRGDVLSSQGQWPTAHVCADAEGLQQLVSHFGDEWLIAATIPYADGFKHLQAHVATRAFDSDDNVDAPKCHPNTRQAVLAAIMDWITIQTAIRIYWVLWINGAAGAGKSAIGRSIVELCLSQSIPIARFFFFRTDSTRNNLKPVVATLVHQLMESIPELRSIVIPRIQVDSLIFTKSLETQFEMLIFAPLLQLQRESLSQLKTVVLLFDGVDECIEHDQQAKLIRIVTNFVKRQAFPVIVFFGSRAESQLCAELRSPTLSDTLLQLALDTEYLADEDIYLFLNDSFATIKSTHPFGDDLHRQNWPAQADINEIMRKASGQFIYASVVIRFISATNQHPAQLLEIVRGLRPCGNLTPFSQLDALYRFIFSQVADIHATSLVLAWELFTLDKQKLISGGTSLYKWKVDNVCGVMSSVDIKVSLAALPSVLTYTDHGGVQFLHASLPDFLLDPKRSKDYYINQATWSTQLSMLTLRRITSAAPSILYGPEILVRFNLPTYSDFITMTHSYLPHATPTTALKEHVAALRPDIHWSQLMPPREHALDFGDGIGGRVYRKQRKALERYVQENYSHSQLRWFRNQIKIHMRQGELQGESAWRMREMNWKTHEDTLRGCTCSSRDQVLNEHFM</sequence>
<evidence type="ECO:0000256" key="1">
    <source>
        <dbReference type="ARBA" id="ARBA00022737"/>
    </source>
</evidence>
<dbReference type="InterPro" id="IPR027417">
    <property type="entry name" value="P-loop_NTPase"/>
</dbReference>
<dbReference type="Gene3D" id="3.40.50.300">
    <property type="entry name" value="P-loop containing nucleotide triphosphate hydrolases"/>
    <property type="match status" value="1"/>
</dbReference>
<protein>
    <recommendedName>
        <fullName evidence="3">Nephrocystin 3-like N-terminal domain-containing protein</fullName>
    </recommendedName>
</protein>
<dbReference type="EMBL" id="KN817518">
    <property type="protein sequence ID" value="KJA29546.1"/>
    <property type="molecule type" value="Genomic_DNA"/>
</dbReference>
<evidence type="ECO:0000256" key="2">
    <source>
        <dbReference type="SAM" id="MobiDB-lite"/>
    </source>
</evidence>
<feature type="compositionally biased region" description="Polar residues" evidence="2">
    <location>
        <begin position="14"/>
        <end position="32"/>
    </location>
</feature>
<organism evidence="4 5">
    <name type="scientific">Hypholoma sublateritium (strain FD-334 SS-4)</name>
    <dbReference type="NCBI Taxonomy" id="945553"/>
    <lineage>
        <taxon>Eukaryota</taxon>
        <taxon>Fungi</taxon>
        <taxon>Dikarya</taxon>
        <taxon>Basidiomycota</taxon>
        <taxon>Agaricomycotina</taxon>
        <taxon>Agaricomycetes</taxon>
        <taxon>Agaricomycetidae</taxon>
        <taxon>Agaricales</taxon>
        <taxon>Agaricineae</taxon>
        <taxon>Strophariaceae</taxon>
        <taxon>Hypholoma</taxon>
    </lineage>
</organism>
<dbReference type="STRING" id="945553.A0A0D2PMN2"/>
<gene>
    <name evidence="4" type="ORF">HYPSUDRAFT_1061087</name>
</gene>
<keyword evidence="1" id="KW-0677">Repeat</keyword>
<dbReference type="Pfam" id="PF24883">
    <property type="entry name" value="NPHP3_N"/>
    <property type="match status" value="1"/>
</dbReference>
<accession>A0A0D2PMN2</accession>
<feature type="domain" description="Nephrocystin 3-like N-terminal" evidence="3">
    <location>
        <begin position="122"/>
        <end position="270"/>
    </location>
</feature>